<keyword evidence="3" id="KW-1185">Reference proteome</keyword>
<dbReference type="AlphaFoldDB" id="A0A195BHR4"/>
<feature type="region of interest" description="Disordered" evidence="1">
    <location>
        <begin position="35"/>
        <end position="70"/>
    </location>
</feature>
<proteinExistence type="predicted"/>
<evidence type="ECO:0000256" key="1">
    <source>
        <dbReference type="SAM" id="MobiDB-lite"/>
    </source>
</evidence>
<evidence type="ECO:0000313" key="2">
    <source>
        <dbReference type="EMBL" id="KYM84363.1"/>
    </source>
</evidence>
<organism evidence="2 3">
    <name type="scientific">Atta colombica</name>
    <dbReference type="NCBI Taxonomy" id="520822"/>
    <lineage>
        <taxon>Eukaryota</taxon>
        <taxon>Metazoa</taxon>
        <taxon>Ecdysozoa</taxon>
        <taxon>Arthropoda</taxon>
        <taxon>Hexapoda</taxon>
        <taxon>Insecta</taxon>
        <taxon>Pterygota</taxon>
        <taxon>Neoptera</taxon>
        <taxon>Endopterygota</taxon>
        <taxon>Hymenoptera</taxon>
        <taxon>Apocrita</taxon>
        <taxon>Aculeata</taxon>
        <taxon>Formicoidea</taxon>
        <taxon>Formicidae</taxon>
        <taxon>Myrmicinae</taxon>
        <taxon>Atta</taxon>
    </lineage>
</organism>
<name>A0A195BHR4_9HYME</name>
<sequence length="103" mass="11456">MMATVGGDCTGRTYNKKARVGTFDLVPLASKTTTTTTTTTMTTTTTTKRTKTTTTTRMTTTTAKRTTTTRKPQRFRSFALCDRFTARVDSVLGHVWHIIVAKR</sequence>
<gene>
    <name evidence="2" type="ORF">ALC53_05456</name>
</gene>
<evidence type="ECO:0000313" key="3">
    <source>
        <dbReference type="Proteomes" id="UP000078540"/>
    </source>
</evidence>
<dbReference type="EMBL" id="KQ976465">
    <property type="protein sequence ID" value="KYM84363.1"/>
    <property type="molecule type" value="Genomic_DNA"/>
</dbReference>
<accession>A0A195BHR4</accession>
<protein>
    <submittedName>
        <fullName evidence="2">Uncharacterized protein</fullName>
    </submittedName>
</protein>
<feature type="compositionally biased region" description="Low complexity" evidence="1">
    <location>
        <begin position="35"/>
        <end position="66"/>
    </location>
</feature>
<reference evidence="2 3" key="1">
    <citation type="submission" date="2015-09" db="EMBL/GenBank/DDBJ databases">
        <title>Atta colombica WGS genome.</title>
        <authorList>
            <person name="Nygaard S."/>
            <person name="Hu H."/>
            <person name="Boomsma J."/>
            <person name="Zhang G."/>
        </authorList>
    </citation>
    <scope>NUCLEOTIDE SEQUENCE [LARGE SCALE GENOMIC DNA]</scope>
    <source>
        <strain evidence="2">Treedump-2</strain>
        <tissue evidence="2">Whole body</tissue>
    </source>
</reference>
<dbReference type="Proteomes" id="UP000078540">
    <property type="component" value="Unassembled WGS sequence"/>
</dbReference>